<dbReference type="Proteomes" id="UP000231134">
    <property type="component" value="Unassembled WGS sequence"/>
</dbReference>
<dbReference type="AlphaFoldDB" id="A0A2M9A9B1"/>
<dbReference type="EMBL" id="PGEX01000001">
    <property type="protein sequence ID" value="PJJ42321.1"/>
    <property type="molecule type" value="Genomic_DNA"/>
</dbReference>
<reference evidence="3 4" key="1">
    <citation type="submission" date="2017-11" db="EMBL/GenBank/DDBJ databases">
        <title>Animal gut microbial communities from fecal samples from Wisconsin, USA.</title>
        <authorList>
            <person name="Neumann A."/>
        </authorList>
    </citation>
    <scope>NUCLEOTIDE SEQUENCE [LARGE SCALE GENOMIC DNA]</scope>
    <source>
        <strain evidence="3 4">UWS3</strain>
    </source>
</reference>
<proteinExistence type="inferred from homology"/>
<dbReference type="InterPro" id="IPR029069">
    <property type="entry name" value="HotDog_dom_sf"/>
</dbReference>
<dbReference type="SUPFAM" id="SSF54637">
    <property type="entry name" value="Thioesterase/thiol ester dehydrase-isomerase"/>
    <property type="match status" value="1"/>
</dbReference>
<dbReference type="CDD" id="cd00586">
    <property type="entry name" value="4HBT"/>
    <property type="match status" value="1"/>
</dbReference>
<evidence type="ECO:0000313" key="3">
    <source>
        <dbReference type="EMBL" id="PJJ42321.1"/>
    </source>
</evidence>
<dbReference type="InterPro" id="IPR050563">
    <property type="entry name" value="4-hydroxybenzoyl-CoA_TE"/>
</dbReference>
<dbReference type="RefSeq" id="WP_100426184.1">
    <property type="nucleotide sequence ID" value="NZ_PGEX01000001.1"/>
</dbReference>
<evidence type="ECO:0000313" key="4">
    <source>
        <dbReference type="Proteomes" id="UP000231134"/>
    </source>
</evidence>
<comment type="caution">
    <text evidence="3">The sequence shown here is derived from an EMBL/GenBank/DDBJ whole genome shotgun (WGS) entry which is preliminary data.</text>
</comment>
<keyword evidence="4" id="KW-1185">Reference proteome</keyword>
<dbReference type="OrthoDB" id="9800856at2"/>
<dbReference type="GO" id="GO:0047617">
    <property type="term" value="F:fatty acyl-CoA hydrolase activity"/>
    <property type="evidence" value="ECO:0007669"/>
    <property type="project" value="TreeGrafter"/>
</dbReference>
<gene>
    <name evidence="3" type="ORF">BGX16_2346</name>
</gene>
<evidence type="ECO:0000256" key="2">
    <source>
        <dbReference type="ARBA" id="ARBA00022801"/>
    </source>
</evidence>
<organism evidence="3 4">
    <name type="scientific">Hallerella succinigenes</name>
    <dbReference type="NCBI Taxonomy" id="1896222"/>
    <lineage>
        <taxon>Bacteria</taxon>
        <taxon>Pseudomonadati</taxon>
        <taxon>Fibrobacterota</taxon>
        <taxon>Fibrobacteria</taxon>
        <taxon>Fibrobacterales</taxon>
        <taxon>Fibrobacteraceae</taxon>
        <taxon>Hallerella</taxon>
    </lineage>
</organism>
<name>A0A2M9A9B1_9BACT</name>
<comment type="similarity">
    <text evidence="1">Belongs to the 4-hydroxybenzoyl-CoA thioesterase family.</text>
</comment>
<dbReference type="Pfam" id="PF13279">
    <property type="entry name" value="4HBT_2"/>
    <property type="match status" value="1"/>
</dbReference>
<dbReference type="PIRSF" id="PIRSF003230">
    <property type="entry name" value="YbgC"/>
    <property type="match status" value="1"/>
</dbReference>
<keyword evidence="2 3" id="KW-0378">Hydrolase</keyword>
<sequence>MEVCKIQYTSHIDVRYAETDQMGVVHHSVYAVWFEQARTEFFKTVGSTYADVEKQGFLCPVLELNVRYRYPTHYGDTVDVKTTLMRKGKLHFKFHYCAYVKGTLCAEGYSLHCFLKDGKPTAELPPQVDLFFPPEKS</sequence>
<protein>
    <submittedName>
        <fullName evidence="3">Acyl-CoA thioester hydrolase</fullName>
    </submittedName>
</protein>
<dbReference type="Gene3D" id="3.10.129.10">
    <property type="entry name" value="Hotdog Thioesterase"/>
    <property type="match status" value="1"/>
</dbReference>
<dbReference type="PANTHER" id="PTHR31793:SF27">
    <property type="entry name" value="NOVEL THIOESTERASE SUPERFAMILY DOMAIN AND SAPOSIN A-TYPE DOMAIN CONTAINING PROTEIN (0610012H03RIK)"/>
    <property type="match status" value="1"/>
</dbReference>
<accession>A0A2M9A9B1</accession>
<evidence type="ECO:0000256" key="1">
    <source>
        <dbReference type="ARBA" id="ARBA00005953"/>
    </source>
</evidence>
<dbReference type="InterPro" id="IPR006684">
    <property type="entry name" value="YbgC/YbaW"/>
</dbReference>
<dbReference type="NCBIfam" id="TIGR00051">
    <property type="entry name" value="YbgC/FadM family acyl-CoA thioesterase"/>
    <property type="match status" value="1"/>
</dbReference>
<dbReference type="PANTHER" id="PTHR31793">
    <property type="entry name" value="4-HYDROXYBENZOYL-COA THIOESTERASE FAMILY MEMBER"/>
    <property type="match status" value="1"/>
</dbReference>